<dbReference type="Pfam" id="PF13715">
    <property type="entry name" value="CarbopepD_reg_2"/>
    <property type="match status" value="1"/>
</dbReference>
<name>A0A1I2J169_9BACT</name>
<dbReference type="Gene3D" id="2.170.130.10">
    <property type="entry name" value="TonB-dependent receptor, plug domain"/>
    <property type="match status" value="1"/>
</dbReference>
<dbReference type="SUPFAM" id="SSF49464">
    <property type="entry name" value="Carboxypeptidase regulatory domain-like"/>
    <property type="match status" value="1"/>
</dbReference>
<evidence type="ECO:0000256" key="7">
    <source>
        <dbReference type="PROSITE-ProRule" id="PRU01360"/>
    </source>
</evidence>
<dbReference type="NCBIfam" id="TIGR04057">
    <property type="entry name" value="SusC_RagA_signa"/>
    <property type="match status" value="1"/>
</dbReference>
<dbReference type="InterPro" id="IPR012910">
    <property type="entry name" value="Plug_dom"/>
</dbReference>
<organism evidence="9 10">
    <name type="scientific">Thermoflexibacter ruber</name>
    <dbReference type="NCBI Taxonomy" id="1003"/>
    <lineage>
        <taxon>Bacteria</taxon>
        <taxon>Pseudomonadati</taxon>
        <taxon>Bacteroidota</taxon>
        <taxon>Cytophagia</taxon>
        <taxon>Cytophagales</taxon>
        <taxon>Thermoflexibacteraceae</taxon>
        <taxon>Thermoflexibacter</taxon>
    </lineage>
</organism>
<dbReference type="Proteomes" id="UP000199513">
    <property type="component" value="Unassembled WGS sequence"/>
</dbReference>
<dbReference type="Gene3D" id="2.60.40.1120">
    <property type="entry name" value="Carboxypeptidase-like, regulatory domain"/>
    <property type="match status" value="1"/>
</dbReference>
<dbReference type="Gene3D" id="2.40.170.20">
    <property type="entry name" value="TonB-dependent receptor, beta-barrel domain"/>
    <property type="match status" value="1"/>
</dbReference>
<dbReference type="PROSITE" id="PS52016">
    <property type="entry name" value="TONB_DEPENDENT_REC_3"/>
    <property type="match status" value="1"/>
</dbReference>
<evidence type="ECO:0000256" key="1">
    <source>
        <dbReference type="ARBA" id="ARBA00004571"/>
    </source>
</evidence>
<dbReference type="Pfam" id="PF07715">
    <property type="entry name" value="Plug"/>
    <property type="match status" value="1"/>
</dbReference>
<keyword evidence="6 7" id="KW-0998">Cell outer membrane</keyword>
<dbReference type="InterPro" id="IPR008969">
    <property type="entry name" value="CarboxyPept-like_regulatory"/>
</dbReference>
<reference evidence="9 10" key="1">
    <citation type="submission" date="2016-10" db="EMBL/GenBank/DDBJ databases">
        <authorList>
            <person name="de Groot N.N."/>
        </authorList>
    </citation>
    <scope>NUCLEOTIDE SEQUENCE [LARGE SCALE GENOMIC DNA]</scope>
    <source>
        <strain>GEY</strain>
        <strain evidence="10">DSM 9560</strain>
    </source>
</reference>
<dbReference type="InterPro" id="IPR023997">
    <property type="entry name" value="TonB-dep_OMP_SusC/RagA_CS"/>
</dbReference>
<evidence type="ECO:0000313" key="9">
    <source>
        <dbReference type="EMBL" id="SFF48395.1"/>
    </source>
</evidence>
<evidence type="ECO:0000256" key="2">
    <source>
        <dbReference type="ARBA" id="ARBA00022448"/>
    </source>
</evidence>
<comment type="similarity">
    <text evidence="7">Belongs to the TonB-dependent receptor family.</text>
</comment>
<keyword evidence="10" id="KW-1185">Reference proteome</keyword>
<evidence type="ECO:0000256" key="4">
    <source>
        <dbReference type="ARBA" id="ARBA00022692"/>
    </source>
</evidence>
<dbReference type="NCBIfam" id="TIGR04056">
    <property type="entry name" value="OMP_RagA_SusC"/>
    <property type="match status" value="1"/>
</dbReference>
<keyword evidence="2 7" id="KW-0813">Transport</keyword>
<evidence type="ECO:0000256" key="5">
    <source>
        <dbReference type="ARBA" id="ARBA00023136"/>
    </source>
</evidence>
<dbReference type="InterPro" id="IPR039426">
    <property type="entry name" value="TonB-dep_rcpt-like"/>
</dbReference>
<dbReference type="GO" id="GO:0009279">
    <property type="term" value="C:cell outer membrane"/>
    <property type="evidence" value="ECO:0007669"/>
    <property type="project" value="UniProtKB-SubCell"/>
</dbReference>
<proteinExistence type="inferred from homology"/>
<accession>A0A1I2J169</accession>
<keyword evidence="4 7" id="KW-0812">Transmembrane</keyword>
<evidence type="ECO:0000313" key="10">
    <source>
        <dbReference type="Proteomes" id="UP000199513"/>
    </source>
</evidence>
<dbReference type="InterPro" id="IPR037066">
    <property type="entry name" value="Plug_dom_sf"/>
</dbReference>
<keyword evidence="5 7" id="KW-0472">Membrane</keyword>
<sequence>MKRASTTRSKPNTTSKRNLFSFILAFLLCMVLIQGTYAQSRTVKGKVTSADDGSSLPGVNIVIKGTSTGTTTDVDGAYTINVPDGNAVLVFSFVGFLSQEITVGNQSTIDVKLAADIRALSEVVVVGYGEAKKTDVTGAVAQITSKDFNVGVINNPMQAVAGRVAGLVVGSPNGDPTNNRPTIRLRGTSSLSANSEPLVVIDGVIGAPLNSVAPEDIEKYDVLKDASAAAIYGSRGANGVIIITTKKGKSGRTTVDYNTYVGFESVAKFADLLTADEFRQKARERGLPSQGLDFGASTNWFKEITRQAVSYNHGLSVSGGNDKSNYRASVTYLNQPGVALNSGYDRLNARLNIGQKALNDKLDMQLLVSANTEKYNFVQYDAFRSAFRANPTLPVFNADGTYRQPDGFEIENPVARLQQLTNERRDKQFLINGKAFYEIIPGLKAGINASYSIYNQNGSNFTPAEYRGFGNRLSRGERYTREVADRLVETTLSYNKTIDKHRFEILGGYSYQLLTNEGFGANNRDFPDVFGANNLGAGEVNVDGTFLGGVFSYKSEAKLDGLLGRVSYYFDDKYLITANIRRDGSSRFGSANRYGVFPSISAGWVISQESFMKGIDFINFLKLRVGYGVTGNQDGIADYAARALYGPSGKYFSGGAYRNAYNFIQNANPDLKWESSAMTNVGIDFKIMEGKLEGSIEYYNKDTRDLLFNYPIALGTRYGSQELTAVASSILTNVGRVQNRGIEFQLAYAVVEKEDFSWNMNINFAHNRNKIVSLSNDVFKFPEDGIRYGGFGTGQGGLQQPSWIQEGYPIGQFIGAEFIGFNDRGEFQYRNAQGQLVNDASQAVLAPIGDAQPRLTFGWNNSFTYKNFDLSFFFRGNLGQKIANGPDIVFGNPTLFPNNNVLRSAFQAPYDQIKAPPQFSSLYVQDGSFVRLDNFNLGYRIPFKNMLVKSARLYVSGQNLIVITKYKGIDPELRTGAPRDIYGGADLGLNLSPGVNEISFYPRTRTFVIGLNVSF</sequence>
<dbReference type="RefSeq" id="WP_177217446.1">
    <property type="nucleotide sequence ID" value="NZ_FONY01000040.1"/>
</dbReference>
<protein>
    <submittedName>
        <fullName evidence="9">Iron complex outermembrane recepter protein</fullName>
    </submittedName>
</protein>
<feature type="domain" description="TonB-dependent receptor plug" evidence="8">
    <location>
        <begin position="133"/>
        <end position="240"/>
    </location>
</feature>
<dbReference type="EMBL" id="FONY01000040">
    <property type="protein sequence ID" value="SFF48395.1"/>
    <property type="molecule type" value="Genomic_DNA"/>
</dbReference>
<dbReference type="InterPro" id="IPR023996">
    <property type="entry name" value="TonB-dep_OMP_SusC/RagA"/>
</dbReference>
<gene>
    <name evidence="9" type="ORF">SAMN04488541_104031</name>
</gene>
<dbReference type="AlphaFoldDB" id="A0A1I2J169"/>
<keyword evidence="3 7" id="KW-1134">Transmembrane beta strand</keyword>
<dbReference type="STRING" id="1003.SAMN04488541_104031"/>
<evidence type="ECO:0000256" key="3">
    <source>
        <dbReference type="ARBA" id="ARBA00022452"/>
    </source>
</evidence>
<dbReference type="InterPro" id="IPR036942">
    <property type="entry name" value="Beta-barrel_TonB_sf"/>
</dbReference>
<comment type="subcellular location">
    <subcellularLocation>
        <location evidence="1 7">Cell outer membrane</location>
        <topology evidence="1 7">Multi-pass membrane protein</topology>
    </subcellularLocation>
</comment>
<evidence type="ECO:0000259" key="8">
    <source>
        <dbReference type="Pfam" id="PF07715"/>
    </source>
</evidence>
<dbReference type="SUPFAM" id="SSF56935">
    <property type="entry name" value="Porins"/>
    <property type="match status" value="1"/>
</dbReference>
<evidence type="ECO:0000256" key="6">
    <source>
        <dbReference type="ARBA" id="ARBA00023237"/>
    </source>
</evidence>